<dbReference type="Bgee" id="ENSAMXG00000036882">
    <property type="expression patterns" value="Expressed in camera-type eye and 1 other cell type or tissue"/>
</dbReference>
<organism evidence="5 6">
    <name type="scientific">Astyanax mexicanus</name>
    <name type="common">Blind cave fish</name>
    <name type="synonym">Astyanax fasciatus mexicanus</name>
    <dbReference type="NCBI Taxonomy" id="7994"/>
    <lineage>
        <taxon>Eukaryota</taxon>
        <taxon>Metazoa</taxon>
        <taxon>Chordata</taxon>
        <taxon>Craniata</taxon>
        <taxon>Vertebrata</taxon>
        <taxon>Euteleostomi</taxon>
        <taxon>Actinopterygii</taxon>
        <taxon>Neopterygii</taxon>
        <taxon>Teleostei</taxon>
        <taxon>Ostariophysi</taxon>
        <taxon>Characiformes</taxon>
        <taxon>Characoidei</taxon>
        <taxon>Acestrorhamphidae</taxon>
        <taxon>Acestrorhamphinae</taxon>
        <taxon>Astyanax</taxon>
    </lineage>
</organism>
<dbReference type="Ensembl" id="ENSAMXT00000031372.1">
    <property type="protein sequence ID" value="ENSAMXP00000048354.1"/>
    <property type="gene ID" value="ENSAMXG00000036882.1"/>
</dbReference>
<evidence type="ECO:0000259" key="4">
    <source>
        <dbReference type="PROSITE" id="PS50835"/>
    </source>
</evidence>
<sequence>HLWTSHISFQSQTLTQSESVVIKPGESHKLICTGSGFTFSSYYMNWVRQAPGKGLEWIAVIGTYSSPISYSQSVQGRFTISRSDSSSQLYLQMNNLKSEDTAVYYCTRETQCFNVMNELYKNFLIHLQRESGEAVNAVIIKQSENSVL</sequence>
<dbReference type="GeneTree" id="ENSGT01150000286938"/>
<dbReference type="FunFam" id="2.60.40.10:FF:003074">
    <property type="entry name" value="Immunoglobulin heavy variable 11-1"/>
    <property type="match status" value="1"/>
</dbReference>
<feature type="domain" description="Ig-like" evidence="4">
    <location>
        <begin position="11"/>
        <end position="107"/>
    </location>
</feature>
<reference evidence="6" key="2">
    <citation type="journal article" date="2014" name="Nat. Commun.">
        <title>The cavefish genome reveals candidate genes for eye loss.</title>
        <authorList>
            <person name="McGaugh S.E."/>
            <person name="Gross J.B."/>
            <person name="Aken B."/>
            <person name="Blin M."/>
            <person name="Borowsky R."/>
            <person name="Chalopin D."/>
            <person name="Hinaux H."/>
            <person name="Jeffery W.R."/>
            <person name="Keene A."/>
            <person name="Ma L."/>
            <person name="Minx P."/>
            <person name="Murphy D."/>
            <person name="O'Quin K.E."/>
            <person name="Retaux S."/>
            <person name="Rohner N."/>
            <person name="Searle S.M."/>
            <person name="Stahl B.A."/>
            <person name="Tabin C."/>
            <person name="Volff J.N."/>
            <person name="Yoshizawa M."/>
            <person name="Warren W.C."/>
        </authorList>
    </citation>
    <scope>NUCLEOTIDE SEQUENCE [LARGE SCALE GENOMIC DNA]</scope>
    <source>
        <strain evidence="6">female</strain>
    </source>
</reference>
<dbReference type="InterPro" id="IPR003599">
    <property type="entry name" value="Ig_sub"/>
</dbReference>
<evidence type="ECO:0000313" key="5">
    <source>
        <dbReference type="Ensembl" id="ENSAMXP00000048354.1"/>
    </source>
</evidence>
<dbReference type="InterPro" id="IPR013783">
    <property type="entry name" value="Ig-like_fold"/>
</dbReference>
<dbReference type="AlphaFoldDB" id="A0A3B1K3Z1"/>
<dbReference type="STRING" id="7994.ENSAMXP00000048354"/>
<evidence type="ECO:0000256" key="3">
    <source>
        <dbReference type="ARBA" id="ARBA00043265"/>
    </source>
</evidence>
<keyword evidence="1" id="KW-0391">Immunity</keyword>
<dbReference type="GO" id="GO:0005576">
    <property type="term" value="C:extracellular region"/>
    <property type="evidence" value="ECO:0007669"/>
    <property type="project" value="UniProtKB-ARBA"/>
</dbReference>
<dbReference type="SMART" id="SM00406">
    <property type="entry name" value="IGv"/>
    <property type="match status" value="1"/>
</dbReference>
<dbReference type="SUPFAM" id="SSF48726">
    <property type="entry name" value="Immunoglobulin"/>
    <property type="match status" value="1"/>
</dbReference>
<keyword evidence="2" id="KW-1064">Adaptive immunity</keyword>
<dbReference type="SMART" id="SM00409">
    <property type="entry name" value="IG"/>
    <property type="match status" value="1"/>
</dbReference>
<reference evidence="5" key="4">
    <citation type="submission" date="2025-09" db="UniProtKB">
        <authorList>
            <consortium name="Ensembl"/>
        </authorList>
    </citation>
    <scope>IDENTIFICATION</scope>
</reference>
<name>A0A3B1K3Z1_ASTMX</name>
<reference evidence="6" key="1">
    <citation type="submission" date="2013-03" db="EMBL/GenBank/DDBJ databases">
        <authorList>
            <person name="Jeffery W."/>
            <person name="Warren W."/>
            <person name="Wilson R.K."/>
        </authorList>
    </citation>
    <scope>NUCLEOTIDE SEQUENCE</scope>
    <source>
        <strain evidence="6">female</strain>
    </source>
</reference>
<dbReference type="Pfam" id="PF07686">
    <property type="entry name" value="V-set"/>
    <property type="match status" value="1"/>
</dbReference>
<reference evidence="5" key="3">
    <citation type="submission" date="2025-08" db="UniProtKB">
        <authorList>
            <consortium name="Ensembl"/>
        </authorList>
    </citation>
    <scope>IDENTIFICATION</scope>
</reference>
<dbReference type="InterPro" id="IPR013106">
    <property type="entry name" value="Ig_V-set"/>
</dbReference>
<dbReference type="Gene3D" id="2.60.40.10">
    <property type="entry name" value="Immunoglobulins"/>
    <property type="match status" value="1"/>
</dbReference>
<evidence type="ECO:0000256" key="2">
    <source>
        <dbReference type="ARBA" id="ARBA00023130"/>
    </source>
</evidence>
<dbReference type="PROSITE" id="PS50835">
    <property type="entry name" value="IG_LIKE"/>
    <property type="match status" value="1"/>
</dbReference>
<dbReference type="InterPro" id="IPR007110">
    <property type="entry name" value="Ig-like_dom"/>
</dbReference>
<dbReference type="Proteomes" id="UP000018467">
    <property type="component" value="Unassembled WGS sequence"/>
</dbReference>
<keyword evidence="6" id="KW-1185">Reference proteome</keyword>
<dbReference type="InterPro" id="IPR050199">
    <property type="entry name" value="IgHV"/>
</dbReference>
<proteinExistence type="predicted"/>
<accession>A0A3B1K3Z1</accession>
<evidence type="ECO:0000256" key="1">
    <source>
        <dbReference type="ARBA" id="ARBA00022859"/>
    </source>
</evidence>
<keyword evidence="3" id="KW-1280">Immunoglobulin</keyword>
<dbReference type="InterPro" id="IPR036179">
    <property type="entry name" value="Ig-like_dom_sf"/>
</dbReference>
<dbReference type="GO" id="GO:0019814">
    <property type="term" value="C:immunoglobulin complex"/>
    <property type="evidence" value="ECO:0007669"/>
    <property type="project" value="UniProtKB-KW"/>
</dbReference>
<dbReference type="GO" id="GO:0002250">
    <property type="term" value="P:adaptive immune response"/>
    <property type="evidence" value="ECO:0007669"/>
    <property type="project" value="UniProtKB-KW"/>
</dbReference>
<dbReference type="PANTHER" id="PTHR23266">
    <property type="entry name" value="IMMUNOGLOBULIN HEAVY CHAIN"/>
    <property type="match status" value="1"/>
</dbReference>
<dbReference type="InParanoid" id="A0A3B1K3Z1"/>
<evidence type="ECO:0000313" key="6">
    <source>
        <dbReference type="Proteomes" id="UP000018467"/>
    </source>
</evidence>
<protein>
    <submittedName>
        <fullName evidence="5">Immunoglobulin heavy variable 6-1</fullName>
    </submittedName>
</protein>